<proteinExistence type="predicted"/>
<dbReference type="Proteomes" id="UP000220251">
    <property type="component" value="Unassembled WGS sequence"/>
</dbReference>
<dbReference type="OrthoDB" id="21232at2"/>
<sequence length="503" mass="54048">MTFDSQDPFANGPFIIPVNGGLAPGDVGYEGPLSLQVNSKFESAAKYNGSTPLSDDYQDVILIEVPWDTQLNADLDALLASGDLILKKADGTLLSAADAAIVVDWLKGDTGSSSITRTLGELVNSSTITSRNMYESADNYSGAALTGGYQGLIYFQLLNGASVTNSINTLVANSTPPNPKLIEFRRADKSVITDAADIAAIVAWLGGTNTVDALVSSNTVVKELSGIKEVLPVYEANAHTIQRLIEVNYIREGNRILTNALTSLDDALRTTDNVLLTLSTIQNLHNKLTVKSPGALSFDYLSDQVADGVEATASAYASAYQKAASGYFGPPIYPDFMWSSATAIVPGLPSGGTFHQYAEELSVAKSNLGVYLAELLPKTPTNPPGQTPTPSNVDPNSLYAKSKIVYDNMDWSADGLPTFEKARDWALDKYDVYQTSGANAQEAGKLQQEITFAITAGQSLNDSLKEKVRRYMFVFEEYYKSASSMLSKISQLIEKMAQGLRPS</sequence>
<dbReference type="RefSeq" id="WP_098037621.1">
    <property type="nucleotide sequence ID" value="NZ_CWGJ01000006.1"/>
</dbReference>
<reference evidence="2" key="1">
    <citation type="submission" date="2015-06" db="EMBL/GenBank/DDBJ databases">
        <authorList>
            <person name="Bertelli C."/>
        </authorList>
    </citation>
    <scope>NUCLEOTIDE SEQUENCE [LARGE SCALE GENOMIC DNA]</scope>
    <source>
        <strain evidence="2">CRIB-30</strain>
    </source>
</reference>
<organism evidence="1 2">
    <name type="scientific">Estrella lausannensis</name>
    <dbReference type="NCBI Taxonomy" id="483423"/>
    <lineage>
        <taxon>Bacteria</taxon>
        <taxon>Pseudomonadati</taxon>
        <taxon>Chlamydiota</taxon>
        <taxon>Chlamydiia</taxon>
        <taxon>Parachlamydiales</taxon>
        <taxon>Candidatus Criblamydiaceae</taxon>
        <taxon>Estrella</taxon>
    </lineage>
</organism>
<dbReference type="AlphaFoldDB" id="A0A0H5E3H4"/>
<accession>A0A0H5E3H4</accession>
<name>A0A0H5E3H4_9BACT</name>
<evidence type="ECO:0000313" key="2">
    <source>
        <dbReference type="Proteomes" id="UP000220251"/>
    </source>
</evidence>
<keyword evidence="2" id="KW-1185">Reference proteome</keyword>
<evidence type="ECO:0000313" key="1">
    <source>
        <dbReference type="EMBL" id="CRX37765.1"/>
    </source>
</evidence>
<protein>
    <submittedName>
        <fullName evidence="1">Uncharacterized protein</fullName>
    </submittedName>
</protein>
<dbReference type="EMBL" id="CWGJ01000006">
    <property type="protein sequence ID" value="CRX37765.1"/>
    <property type="molecule type" value="Genomic_DNA"/>
</dbReference>
<gene>
    <name evidence="1" type="ORF">ELAC_0404</name>
</gene>